<dbReference type="FunFam" id="2.60.40.420:FF:000013">
    <property type="entry name" value="basic blue protein-like"/>
    <property type="match status" value="1"/>
</dbReference>
<dbReference type="EMBL" id="JAJFAZ020000008">
    <property type="protein sequence ID" value="KAI5315530.1"/>
    <property type="molecule type" value="Genomic_DNA"/>
</dbReference>
<reference evidence="8 11" key="3">
    <citation type="journal article" date="2022" name="G3 (Bethesda)">
        <title>Whole-genome sequence and methylome profiling of the almond [Prunus dulcis (Mill.) D.A. Webb] cultivar 'Nonpareil'.</title>
        <authorList>
            <person name="D'Amico-Willman K.M."/>
            <person name="Ouma W.Z."/>
            <person name="Meulia T."/>
            <person name="Sideli G.M."/>
            <person name="Gradziel T.M."/>
            <person name="Fresnedo-Ramirez J."/>
        </authorList>
    </citation>
    <scope>NUCLEOTIDE SEQUENCE [LARGE SCALE GENOMIC DNA]</scope>
    <source>
        <strain evidence="8">Clone GOH B32 T37-40</strain>
    </source>
</reference>
<evidence type="ECO:0000313" key="10">
    <source>
        <dbReference type="Proteomes" id="UP000327085"/>
    </source>
</evidence>
<dbReference type="CDD" id="cd11013">
    <property type="entry name" value="Plantacyanin"/>
    <property type="match status" value="1"/>
</dbReference>
<keyword evidence="11" id="KW-1185">Reference proteome</keyword>
<keyword evidence="6" id="KW-0732">Signal</keyword>
<dbReference type="Gramene" id="VVA15849">
    <property type="protein sequence ID" value="VVA15849"/>
    <property type="gene ID" value="Prudul26B015587"/>
</dbReference>
<dbReference type="Proteomes" id="UP001054821">
    <property type="component" value="Chromosome 8"/>
</dbReference>
<dbReference type="PROSITE" id="PS51485">
    <property type="entry name" value="PHYTOCYANIN"/>
    <property type="match status" value="1"/>
</dbReference>
<feature type="chain" id="PRO_5044620443" description="Basic blue protein" evidence="6">
    <location>
        <begin position="31"/>
        <end position="129"/>
    </location>
</feature>
<evidence type="ECO:0000256" key="3">
    <source>
        <dbReference type="ARBA" id="ARBA00023157"/>
    </source>
</evidence>
<dbReference type="PANTHER" id="PTHR33021:SF469">
    <property type="entry name" value="PHYTOCYANIN DOMAIN-CONTAINING PROTEIN"/>
    <property type="match status" value="1"/>
</dbReference>
<keyword evidence="2" id="KW-0186">Copper</keyword>
<feature type="domain" description="Phytocyanin" evidence="7">
    <location>
        <begin position="34"/>
        <end position="129"/>
    </location>
</feature>
<dbReference type="GO" id="GO:0046872">
    <property type="term" value="F:metal ion binding"/>
    <property type="evidence" value="ECO:0007669"/>
    <property type="project" value="UniProtKB-KW"/>
</dbReference>
<dbReference type="InterPro" id="IPR041844">
    <property type="entry name" value="Plantacyanin"/>
</dbReference>
<dbReference type="SUPFAM" id="SSF49503">
    <property type="entry name" value="Cupredoxins"/>
    <property type="match status" value="1"/>
</dbReference>
<protein>
    <recommendedName>
        <fullName evidence="4">Basic blue protein</fullName>
    </recommendedName>
    <alternativeName>
        <fullName evidence="5">Plantacyanin</fullName>
    </alternativeName>
</protein>
<evidence type="ECO:0000256" key="6">
    <source>
        <dbReference type="SAM" id="SignalP"/>
    </source>
</evidence>
<dbReference type="GO" id="GO:0005886">
    <property type="term" value="C:plasma membrane"/>
    <property type="evidence" value="ECO:0007669"/>
    <property type="project" value="TreeGrafter"/>
</dbReference>
<organism evidence="9 10">
    <name type="scientific">Prunus dulcis</name>
    <name type="common">Almond</name>
    <name type="synonym">Amygdalus dulcis</name>
    <dbReference type="NCBI Taxonomy" id="3755"/>
    <lineage>
        <taxon>Eukaryota</taxon>
        <taxon>Viridiplantae</taxon>
        <taxon>Streptophyta</taxon>
        <taxon>Embryophyta</taxon>
        <taxon>Tracheophyta</taxon>
        <taxon>Spermatophyta</taxon>
        <taxon>Magnoliopsida</taxon>
        <taxon>eudicotyledons</taxon>
        <taxon>Gunneridae</taxon>
        <taxon>Pentapetalae</taxon>
        <taxon>rosids</taxon>
        <taxon>fabids</taxon>
        <taxon>Rosales</taxon>
        <taxon>Rosaceae</taxon>
        <taxon>Amygdaloideae</taxon>
        <taxon>Amygdaleae</taxon>
        <taxon>Prunus</taxon>
    </lineage>
</organism>
<dbReference type="Proteomes" id="UP000327085">
    <property type="component" value="Chromosome 8"/>
</dbReference>
<name>A0A5E4ELQ9_PRUDU</name>
<evidence type="ECO:0000313" key="11">
    <source>
        <dbReference type="Proteomes" id="UP001054821"/>
    </source>
</evidence>
<dbReference type="GO" id="GO:0009055">
    <property type="term" value="F:electron transfer activity"/>
    <property type="evidence" value="ECO:0007669"/>
    <property type="project" value="InterPro"/>
</dbReference>
<reference evidence="10" key="2">
    <citation type="journal article" date="2020" name="Plant J.">
        <title>Transposons played a major role in the diversification between the closely related almond and peach genomes: results from the almond genome sequence.</title>
        <authorList>
            <person name="Alioto T."/>
            <person name="Alexiou K.G."/>
            <person name="Bardil A."/>
            <person name="Barteri F."/>
            <person name="Castanera R."/>
            <person name="Cruz F."/>
            <person name="Dhingra A."/>
            <person name="Duval H."/>
            <person name="Fernandez I Marti A."/>
            <person name="Frias L."/>
            <person name="Galan B."/>
            <person name="Garcia J.L."/>
            <person name="Howad W."/>
            <person name="Gomez-Garrido J."/>
            <person name="Gut M."/>
            <person name="Julca I."/>
            <person name="Morata J."/>
            <person name="Puigdomenech P."/>
            <person name="Ribeca P."/>
            <person name="Rubio Cabetas M.J."/>
            <person name="Vlasova A."/>
            <person name="Wirthensohn M."/>
            <person name="Garcia-Mas J."/>
            <person name="Gabaldon T."/>
            <person name="Casacuberta J.M."/>
            <person name="Arus P."/>
        </authorList>
    </citation>
    <scope>NUCLEOTIDE SEQUENCE [LARGE SCALE GENOMIC DNA]</scope>
    <source>
        <strain evidence="10">cv. Texas</strain>
    </source>
</reference>
<evidence type="ECO:0000313" key="9">
    <source>
        <dbReference type="EMBL" id="VVA15849.1"/>
    </source>
</evidence>
<dbReference type="InterPro" id="IPR039391">
    <property type="entry name" value="Phytocyanin-like"/>
</dbReference>
<dbReference type="InterPro" id="IPR003245">
    <property type="entry name" value="Phytocyanin_dom"/>
</dbReference>
<dbReference type="EMBL" id="CABIKO010000016">
    <property type="protein sequence ID" value="VVA15849.1"/>
    <property type="molecule type" value="Genomic_DNA"/>
</dbReference>
<sequence>MSHQGRCSATKTEKPATIFLLFLFLIIVSAQKTTTFTVGGNSGWTFNVENWTDGKKFKAGDILVFNYDPSSHDVAVVNANEFTSCSASSNSKTFSTGKDRVKLSKGLNYFICTVPGHCNGGVKISVNAS</sequence>
<dbReference type="InParanoid" id="A0A5E4ELQ9"/>
<dbReference type="AlphaFoldDB" id="A0A5E4ELQ9"/>
<evidence type="ECO:0000259" key="7">
    <source>
        <dbReference type="PROSITE" id="PS51485"/>
    </source>
</evidence>
<keyword evidence="3" id="KW-1015">Disulfide bond</keyword>
<accession>A0A5E4ELQ9</accession>
<evidence type="ECO:0000256" key="1">
    <source>
        <dbReference type="ARBA" id="ARBA00022723"/>
    </source>
</evidence>
<evidence type="ECO:0000256" key="4">
    <source>
        <dbReference type="ARBA" id="ARBA00071970"/>
    </source>
</evidence>
<evidence type="ECO:0000256" key="5">
    <source>
        <dbReference type="ARBA" id="ARBA00082491"/>
    </source>
</evidence>
<proteinExistence type="predicted"/>
<reference evidence="9" key="1">
    <citation type="submission" date="2019-07" db="EMBL/GenBank/DDBJ databases">
        <authorList>
            <person name="Alioto T."/>
            <person name="Alioto T."/>
            <person name="Gomez Garrido J."/>
        </authorList>
    </citation>
    <scope>NUCLEOTIDE SEQUENCE</scope>
</reference>
<keyword evidence="1" id="KW-0479">Metal-binding</keyword>
<evidence type="ECO:0000313" key="8">
    <source>
        <dbReference type="EMBL" id="KAI5315530.1"/>
    </source>
</evidence>
<dbReference type="Pfam" id="PF02298">
    <property type="entry name" value="Cu_bind_like"/>
    <property type="match status" value="1"/>
</dbReference>
<dbReference type="PANTHER" id="PTHR33021">
    <property type="entry name" value="BLUE COPPER PROTEIN"/>
    <property type="match status" value="1"/>
</dbReference>
<feature type="signal peptide" evidence="6">
    <location>
        <begin position="1"/>
        <end position="30"/>
    </location>
</feature>
<dbReference type="InterPro" id="IPR008972">
    <property type="entry name" value="Cupredoxin"/>
</dbReference>
<dbReference type="OMA" id="SFNADSW"/>
<dbReference type="Gene3D" id="2.60.40.420">
    <property type="entry name" value="Cupredoxins - blue copper proteins"/>
    <property type="match status" value="1"/>
</dbReference>
<gene>
    <name evidence="9" type="ORF">ALMOND_2B015587</name>
    <name evidence="8" type="ORF">L3X38_044706</name>
</gene>
<evidence type="ECO:0000256" key="2">
    <source>
        <dbReference type="ARBA" id="ARBA00023008"/>
    </source>
</evidence>